<evidence type="ECO:0000313" key="2">
    <source>
        <dbReference type="EMBL" id="ANH82398.1"/>
    </source>
</evidence>
<dbReference type="RefSeq" id="WP_067758532.1">
    <property type="nucleotide sequence ID" value="NZ_CP015772.1"/>
</dbReference>
<sequence>MGYIREFYERFIKLEEPEWRFIAAHFQKQVFQKQEHIIDLGETENYLSFIESGLVRFYIPGDEREWTFHFNFHKEFTGAYDSFLTRTPATYRLQALSETMLWRISYEDLQEVYTHTRAGNFLGRFIAERMFLTCARRTIDLVRYNATERYLQLLKEEPRVLQQVPLKYVASYIGITPQALSRIRRQIS</sequence>
<organism evidence="2 3">
    <name type="scientific">Niabella ginsenosidivorans</name>
    <dbReference type="NCBI Taxonomy" id="1176587"/>
    <lineage>
        <taxon>Bacteria</taxon>
        <taxon>Pseudomonadati</taxon>
        <taxon>Bacteroidota</taxon>
        <taxon>Chitinophagia</taxon>
        <taxon>Chitinophagales</taxon>
        <taxon>Chitinophagaceae</taxon>
        <taxon>Niabella</taxon>
    </lineage>
</organism>
<dbReference type="Gene3D" id="2.60.120.10">
    <property type="entry name" value="Jelly Rolls"/>
    <property type="match status" value="1"/>
</dbReference>
<dbReference type="AlphaFoldDB" id="A0A1A9I403"/>
<feature type="domain" description="Cyclic nucleotide-binding" evidence="1">
    <location>
        <begin position="10"/>
        <end position="112"/>
    </location>
</feature>
<name>A0A1A9I403_9BACT</name>
<proteinExistence type="predicted"/>
<dbReference type="KEGG" id="nia:A8C56_16765"/>
<dbReference type="EMBL" id="CP015772">
    <property type="protein sequence ID" value="ANH82398.1"/>
    <property type="molecule type" value="Genomic_DNA"/>
</dbReference>
<dbReference type="Proteomes" id="UP000077667">
    <property type="component" value="Chromosome"/>
</dbReference>
<dbReference type="InterPro" id="IPR014710">
    <property type="entry name" value="RmlC-like_jellyroll"/>
</dbReference>
<reference evidence="2 3" key="1">
    <citation type="submission" date="2016-05" db="EMBL/GenBank/DDBJ databases">
        <title>Niabella ginsenosidivorans BS26 whole genome sequencing.</title>
        <authorList>
            <person name="Im W.T."/>
            <person name="Siddiqi M.Z."/>
        </authorList>
    </citation>
    <scope>NUCLEOTIDE SEQUENCE [LARGE SCALE GENOMIC DNA]</scope>
    <source>
        <strain evidence="2 3">BS26</strain>
    </source>
</reference>
<dbReference type="InterPro" id="IPR018490">
    <property type="entry name" value="cNMP-bd_dom_sf"/>
</dbReference>
<dbReference type="STRING" id="1176587.A8C56_16765"/>
<dbReference type="OrthoDB" id="663011at2"/>
<evidence type="ECO:0000259" key="1">
    <source>
        <dbReference type="PROSITE" id="PS50042"/>
    </source>
</evidence>
<protein>
    <submittedName>
        <fullName evidence="2">CarD family transcriptional regulator</fullName>
    </submittedName>
</protein>
<dbReference type="PROSITE" id="PS50042">
    <property type="entry name" value="CNMP_BINDING_3"/>
    <property type="match status" value="1"/>
</dbReference>
<keyword evidence="3" id="KW-1185">Reference proteome</keyword>
<dbReference type="InterPro" id="IPR000595">
    <property type="entry name" value="cNMP-bd_dom"/>
</dbReference>
<dbReference type="CDD" id="cd00038">
    <property type="entry name" value="CAP_ED"/>
    <property type="match status" value="1"/>
</dbReference>
<gene>
    <name evidence="2" type="ORF">A8C56_16765</name>
</gene>
<accession>A0A1A9I403</accession>
<dbReference type="Pfam" id="PF00027">
    <property type="entry name" value="cNMP_binding"/>
    <property type="match status" value="1"/>
</dbReference>
<dbReference type="SUPFAM" id="SSF51206">
    <property type="entry name" value="cAMP-binding domain-like"/>
    <property type="match status" value="1"/>
</dbReference>
<evidence type="ECO:0000313" key="3">
    <source>
        <dbReference type="Proteomes" id="UP000077667"/>
    </source>
</evidence>